<sequence length="465" mass="52191">MMTAIGYEQIQIISPWEIQSINDLVITSRLSQHTECRFTAILSEDAGKKAGLMESRNDPVQVLVHTENTQVIFKGRLQAVEVCVQGGLYRLKACFLSESSLLDEEKKSRSFQDTSLTYGDIVRKVMQDYSGKTFELTAPGVKIDTPVIQYEETDWQFIRRMAALMGTVLAADSIAADRIFSFGYPQGGSKTLPAEIAYKTGKNIRAFYEDFAYNSRLLANEYAYYEVETQEALNIGDKVTFLDFEMYVGAVTIELKRGLLVYRARLVRKSTLRQNPIYNKKIQGISLEGTVLDVKDQTVKVHLAIDPEQNPDEAFWYPFAPPTTDMMYLMPQLGTQVSLYIPGVKEQDAVITGCVRTNGASCEQTGDPNTRYLATEYGQELKVAPGGIYFTAGREDLVLTLDDQQGVHISSHKGITMEAKEEIVIKSNKKVAVNAPGQVLLNTPSNYISMENEMYFRAPNVHFKK</sequence>
<evidence type="ECO:0000313" key="2">
    <source>
        <dbReference type="Proteomes" id="UP000277811"/>
    </source>
</evidence>
<name>A0A498R894_9FIRM</name>
<organism evidence="1 2">
    <name type="scientific">Lucifera butyrica</name>
    <dbReference type="NCBI Taxonomy" id="1351585"/>
    <lineage>
        <taxon>Bacteria</taxon>
        <taxon>Bacillati</taxon>
        <taxon>Bacillota</taxon>
        <taxon>Negativicutes</taxon>
        <taxon>Veillonellales</taxon>
        <taxon>Veillonellaceae</taxon>
        <taxon>Lucifera</taxon>
    </lineage>
</organism>
<keyword evidence="2" id="KW-1185">Reference proteome</keyword>
<dbReference type="OrthoDB" id="1878078at2"/>
<dbReference type="SUPFAM" id="SSF69279">
    <property type="entry name" value="Phage tail proteins"/>
    <property type="match status" value="1"/>
</dbReference>
<gene>
    <name evidence="1" type="ORF">LUCI_2381</name>
</gene>
<accession>A0A498R894</accession>
<dbReference type="RefSeq" id="WP_122628080.1">
    <property type="nucleotide sequence ID" value="NZ_UPPP01000072.1"/>
</dbReference>
<dbReference type="Proteomes" id="UP000277811">
    <property type="component" value="Unassembled WGS sequence"/>
</dbReference>
<dbReference type="Gene3D" id="2.30.110.50">
    <property type="match status" value="1"/>
</dbReference>
<dbReference type="EMBL" id="UPPP01000072">
    <property type="protein sequence ID" value="VBB07137.1"/>
    <property type="molecule type" value="Genomic_DNA"/>
</dbReference>
<dbReference type="AlphaFoldDB" id="A0A498R894"/>
<proteinExistence type="predicted"/>
<reference evidence="1 2" key="1">
    <citation type="submission" date="2018-06" db="EMBL/GenBank/DDBJ databases">
        <authorList>
            <person name="Strepis N."/>
        </authorList>
    </citation>
    <scope>NUCLEOTIDE SEQUENCE [LARGE SCALE GENOMIC DNA]</scope>
    <source>
        <strain evidence="1">LUCI</strain>
    </source>
</reference>
<dbReference type="Gene3D" id="3.55.50.10">
    <property type="entry name" value="Baseplate protein-like domains"/>
    <property type="match status" value="1"/>
</dbReference>
<dbReference type="Pfam" id="PF05954">
    <property type="entry name" value="Phage_GPD"/>
    <property type="match status" value="1"/>
</dbReference>
<evidence type="ECO:0000313" key="1">
    <source>
        <dbReference type="EMBL" id="VBB07137.1"/>
    </source>
</evidence>
<protein>
    <submittedName>
        <fullName evidence="1">Phage late control gene d protein (Gpd)</fullName>
    </submittedName>
</protein>